<feature type="non-terminal residue" evidence="2">
    <location>
        <position position="1"/>
    </location>
</feature>
<evidence type="ECO:0000259" key="1">
    <source>
        <dbReference type="Pfam" id="PF06985"/>
    </source>
</evidence>
<protein>
    <submittedName>
        <fullName evidence="2">Heterokaryon incompatibility</fullName>
    </submittedName>
</protein>
<dbReference type="PANTHER" id="PTHR24148:SF82">
    <property type="entry name" value="HETEROKARYON INCOMPATIBILITY DOMAIN-CONTAINING PROTEIN"/>
    <property type="match status" value="1"/>
</dbReference>
<evidence type="ECO:0000313" key="3">
    <source>
        <dbReference type="Proteomes" id="UP000799777"/>
    </source>
</evidence>
<dbReference type="EMBL" id="ML978196">
    <property type="protein sequence ID" value="KAF2029865.1"/>
    <property type="molecule type" value="Genomic_DNA"/>
</dbReference>
<dbReference type="AlphaFoldDB" id="A0A9P4LM44"/>
<dbReference type="Proteomes" id="UP000799777">
    <property type="component" value="Unassembled WGS sequence"/>
</dbReference>
<organism evidence="2 3">
    <name type="scientific">Setomelanomma holmii</name>
    <dbReference type="NCBI Taxonomy" id="210430"/>
    <lineage>
        <taxon>Eukaryota</taxon>
        <taxon>Fungi</taxon>
        <taxon>Dikarya</taxon>
        <taxon>Ascomycota</taxon>
        <taxon>Pezizomycotina</taxon>
        <taxon>Dothideomycetes</taxon>
        <taxon>Pleosporomycetidae</taxon>
        <taxon>Pleosporales</taxon>
        <taxon>Pleosporineae</taxon>
        <taxon>Phaeosphaeriaceae</taxon>
        <taxon>Setomelanomma</taxon>
    </lineage>
</organism>
<sequence>YTALSYVWGDPEASKNVTINESTLSITKNLEVALRHLQCADIHPAICIDPVCINQNDCDEKNDQIPRMSRIYSNARNVLAWLG</sequence>
<name>A0A9P4LM44_9PLEO</name>
<dbReference type="OrthoDB" id="3553147at2759"/>
<dbReference type="InterPro" id="IPR010730">
    <property type="entry name" value="HET"/>
</dbReference>
<accession>A0A9P4LM44</accession>
<evidence type="ECO:0000313" key="2">
    <source>
        <dbReference type="EMBL" id="KAF2029865.1"/>
    </source>
</evidence>
<dbReference type="InterPro" id="IPR052895">
    <property type="entry name" value="HetReg/Transcr_Mod"/>
</dbReference>
<dbReference type="PANTHER" id="PTHR24148">
    <property type="entry name" value="ANKYRIN REPEAT DOMAIN-CONTAINING PROTEIN 39 HOMOLOG-RELATED"/>
    <property type="match status" value="1"/>
</dbReference>
<dbReference type="Pfam" id="PF06985">
    <property type="entry name" value="HET"/>
    <property type="match status" value="1"/>
</dbReference>
<comment type="caution">
    <text evidence="2">The sequence shown here is derived from an EMBL/GenBank/DDBJ whole genome shotgun (WGS) entry which is preliminary data.</text>
</comment>
<feature type="non-terminal residue" evidence="2">
    <location>
        <position position="83"/>
    </location>
</feature>
<proteinExistence type="predicted"/>
<reference evidence="2" key="1">
    <citation type="journal article" date="2020" name="Stud. Mycol.">
        <title>101 Dothideomycetes genomes: a test case for predicting lifestyles and emergence of pathogens.</title>
        <authorList>
            <person name="Haridas S."/>
            <person name="Albert R."/>
            <person name="Binder M."/>
            <person name="Bloem J."/>
            <person name="Labutti K."/>
            <person name="Salamov A."/>
            <person name="Andreopoulos B."/>
            <person name="Baker S."/>
            <person name="Barry K."/>
            <person name="Bills G."/>
            <person name="Bluhm B."/>
            <person name="Cannon C."/>
            <person name="Castanera R."/>
            <person name="Culley D."/>
            <person name="Daum C."/>
            <person name="Ezra D."/>
            <person name="Gonzalez J."/>
            <person name="Henrissat B."/>
            <person name="Kuo A."/>
            <person name="Liang C."/>
            <person name="Lipzen A."/>
            <person name="Lutzoni F."/>
            <person name="Magnuson J."/>
            <person name="Mondo S."/>
            <person name="Nolan M."/>
            <person name="Ohm R."/>
            <person name="Pangilinan J."/>
            <person name="Park H.-J."/>
            <person name="Ramirez L."/>
            <person name="Alfaro M."/>
            <person name="Sun H."/>
            <person name="Tritt A."/>
            <person name="Yoshinaga Y."/>
            <person name="Zwiers L.-H."/>
            <person name="Turgeon B."/>
            <person name="Goodwin S."/>
            <person name="Spatafora J."/>
            <person name="Crous P."/>
            <person name="Grigoriev I."/>
        </authorList>
    </citation>
    <scope>NUCLEOTIDE SEQUENCE</scope>
    <source>
        <strain evidence="2">CBS 110217</strain>
    </source>
</reference>
<gene>
    <name evidence="2" type="ORF">EK21DRAFT_30838</name>
</gene>
<keyword evidence="3" id="KW-1185">Reference proteome</keyword>
<feature type="domain" description="Heterokaryon incompatibility" evidence="1">
    <location>
        <begin position="1"/>
        <end position="83"/>
    </location>
</feature>